<dbReference type="GO" id="GO:0004029">
    <property type="term" value="F:aldehyde dehydrogenase (NAD+) activity"/>
    <property type="evidence" value="ECO:0007669"/>
    <property type="project" value="UniProtKB-EC"/>
</dbReference>
<dbReference type="EMBL" id="JAGGKT010000031">
    <property type="protein sequence ID" value="MBP1934902.1"/>
    <property type="molecule type" value="Genomic_DNA"/>
</dbReference>
<evidence type="ECO:0000259" key="4">
    <source>
        <dbReference type="Pfam" id="PF00171"/>
    </source>
</evidence>
<feature type="active site" evidence="2">
    <location>
        <position position="255"/>
    </location>
</feature>
<dbReference type="InterPro" id="IPR016163">
    <property type="entry name" value="Ald_DH_C"/>
</dbReference>
<dbReference type="PROSITE" id="PS00070">
    <property type="entry name" value="ALDEHYDE_DEHYDR_CYS"/>
    <property type="match status" value="1"/>
</dbReference>
<evidence type="ECO:0000313" key="6">
    <source>
        <dbReference type="Proteomes" id="UP001519343"/>
    </source>
</evidence>
<dbReference type="Gene3D" id="3.40.605.10">
    <property type="entry name" value="Aldehyde Dehydrogenase, Chain A, domain 1"/>
    <property type="match status" value="1"/>
</dbReference>
<dbReference type="CDD" id="cd07114">
    <property type="entry name" value="ALDH_DhaS"/>
    <property type="match status" value="1"/>
</dbReference>
<dbReference type="EC" id="1.2.1.3" evidence="5"/>
<dbReference type="InterPro" id="IPR029510">
    <property type="entry name" value="Ald_DH_CS_GLU"/>
</dbReference>
<dbReference type="RefSeq" id="WP_245204228.1">
    <property type="nucleotide sequence ID" value="NZ_JAGGKT010000031.1"/>
</dbReference>
<dbReference type="PROSITE" id="PS00687">
    <property type="entry name" value="ALDEHYDE_DEHYDR_GLU"/>
    <property type="match status" value="1"/>
</dbReference>
<protein>
    <submittedName>
        <fullName evidence="5">Aldehyde dehydrogenase (NAD+)</fullName>
        <ecNumber evidence="5">1.2.1.3</ecNumber>
    </submittedName>
</protein>
<comment type="caution">
    <text evidence="5">The sequence shown here is derived from an EMBL/GenBank/DDBJ whole genome shotgun (WGS) entry which is preliminary data.</text>
</comment>
<sequence>MGQADLKRYQMYIGGEFVDATDQSYIETINPYTGETWALIPQGNETDVDQAFSAARKCYESPEWRSLTPTKRGKLLRKLAVTIEQNAEYLAKIETQDNGKLFKEMYTQLKSIPAWFEYFAGLADKVEGTVIPLDRQSVLNYTLREPLGVVACITPWNSPLLLATWKLAPAIAAGNTVVLKPSEYTSASTLEFAKIFDEVGFPKGTLNVVTGYGHTVGDLLSKHPLANKVAFTGGGETGRKVAMNAVSHFAKVSLELGGKSPNIVFADADLVAAESGVIAGIFAASGQTCVAGSRLFVERSIADEFIHKLVNRAKEIKLGDPTLPDTQMGPAATAAQLRKIEEYVDIARSEGARVRVGGERPTDPELSKGLFYKPTILTDVHNSMRICQEEVFGPVLSVIPFDSEEEVIKMANDTQYGLGAGIWTNNLKRAHRMARSIESGIVWVNTYRATAFNSPFGGYKSSGIGRESGLEAIYDFMQTKSVWIELSDEISDPFSIRT</sequence>
<dbReference type="InterPro" id="IPR016162">
    <property type="entry name" value="Ald_DH_N"/>
</dbReference>
<evidence type="ECO:0000256" key="3">
    <source>
        <dbReference type="RuleBase" id="RU003345"/>
    </source>
</evidence>
<keyword evidence="1 3" id="KW-0560">Oxidoreductase</keyword>
<gene>
    <name evidence="5" type="ORF">J2Z37_004922</name>
</gene>
<organism evidence="5 6">
    <name type="scientific">Ammoniphilus resinae</name>
    <dbReference type="NCBI Taxonomy" id="861532"/>
    <lineage>
        <taxon>Bacteria</taxon>
        <taxon>Bacillati</taxon>
        <taxon>Bacillota</taxon>
        <taxon>Bacilli</taxon>
        <taxon>Bacillales</taxon>
        <taxon>Paenibacillaceae</taxon>
        <taxon>Aneurinibacillus group</taxon>
        <taxon>Ammoniphilus</taxon>
    </lineage>
</organism>
<reference evidence="5 6" key="1">
    <citation type="submission" date="2021-03" db="EMBL/GenBank/DDBJ databases">
        <title>Genomic Encyclopedia of Type Strains, Phase IV (KMG-IV): sequencing the most valuable type-strain genomes for metagenomic binning, comparative biology and taxonomic classification.</title>
        <authorList>
            <person name="Goeker M."/>
        </authorList>
    </citation>
    <scope>NUCLEOTIDE SEQUENCE [LARGE SCALE GENOMIC DNA]</scope>
    <source>
        <strain evidence="5 6">DSM 24738</strain>
    </source>
</reference>
<dbReference type="Proteomes" id="UP001519343">
    <property type="component" value="Unassembled WGS sequence"/>
</dbReference>
<dbReference type="PANTHER" id="PTHR11699">
    <property type="entry name" value="ALDEHYDE DEHYDROGENASE-RELATED"/>
    <property type="match status" value="1"/>
</dbReference>
<dbReference type="InterPro" id="IPR016160">
    <property type="entry name" value="Ald_DH_CS_CYS"/>
</dbReference>
<feature type="domain" description="Aldehyde dehydrogenase" evidence="4">
    <location>
        <begin position="18"/>
        <end position="482"/>
    </location>
</feature>
<dbReference type="Gene3D" id="3.40.309.10">
    <property type="entry name" value="Aldehyde Dehydrogenase, Chain A, domain 2"/>
    <property type="match status" value="1"/>
</dbReference>
<dbReference type="InterPro" id="IPR016161">
    <property type="entry name" value="Ald_DH/histidinol_DH"/>
</dbReference>
<evidence type="ECO:0000256" key="2">
    <source>
        <dbReference type="PROSITE-ProRule" id="PRU10007"/>
    </source>
</evidence>
<name>A0ABS4GXT0_9BACL</name>
<dbReference type="Pfam" id="PF00171">
    <property type="entry name" value="Aldedh"/>
    <property type="match status" value="1"/>
</dbReference>
<evidence type="ECO:0000313" key="5">
    <source>
        <dbReference type="EMBL" id="MBP1934902.1"/>
    </source>
</evidence>
<keyword evidence="6" id="KW-1185">Reference proteome</keyword>
<evidence type="ECO:0000256" key="1">
    <source>
        <dbReference type="ARBA" id="ARBA00023002"/>
    </source>
</evidence>
<accession>A0ABS4GXT0</accession>
<proteinExistence type="inferred from homology"/>
<dbReference type="SUPFAM" id="SSF53720">
    <property type="entry name" value="ALDH-like"/>
    <property type="match status" value="1"/>
</dbReference>
<dbReference type="InterPro" id="IPR015590">
    <property type="entry name" value="Aldehyde_DH_dom"/>
</dbReference>
<comment type="similarity">
    <text evidence="3">Belongs to the aldehyde dehydrogenase family.</text>
</comment>